<evidence type="ECO:0000313" key="1">
    <source>
        <dbReference type="EMBL" id="EGS23425.1"/>
    </source>
</evidence>
<dbReference type="KEGG" id="cthr:CTHT_0001140"/>
<accession>G0RYZ7</accession>
<dbReference type="AlphaFoldDB" id="G0RYZ7"/>
<organism evidence="2">
    <name type="scientific">Chaetomium thermophilum (strain DSM 1495 / CBS 144.50 / IMI 039719)</name>
    <name type="common">Thermochaetoides thermophila</name>
    <dbReference type="NCBI Taxonomy" id="759272"/>
    <lineage>
        <taxon>Eukaryota</taxon>
        <taxon>Fungi</taxon>
        <taxon>Dikarya</taxon>
        <taxon>Ascomycota</taxon>
        <taxon>Pezizomycotina</taxon>
        <taxon>Sordariomycetes</taxon>
        <taxon>Sordariomycetidae</taxon>
        <taxon>Sordariales</taxon>
        <taxon>Chaetomiaceae</taxon>
        <taxon>Thermochaetoides</taxon>
    </lineage>
</organism>
<proteinExistence type="predicted"/>
<dbReference type="HOGENOM" id="CLU_2542376_0_0_1"/>
<sequence length="83" mass="9088">MGWQPADSLGHVALLRLSIPSTILECQYSAPATTDQIYDSNIKKENTILTKLGDVLHQQELLCCDLDVAAEETESLVDGELTN</sequence>
<dbReference type="EMBL" id="GL988032">
    <property type="protein sequence ID" value="EGS23425.1"/>
    <property type="molecule type" value="Genomic_DNA"/>
</dbReference>
<dbReference type="GeneID" id="18254152"/>
<dbReference type="Proteomes" id="UP000008066">
    <property type="component" value="Unassembled WGS sequence"/>
</dbReference>
<gene>
    <name evidence="1" type="ORF">CTHT_0001140</name>
</gene>
<name>G0RYZ7_CHATD</name>
<protein>
    <submittedName>
        <fullName evidence="1">Uncharacterized protein</fullName>
    </submittedName>
</protein>
<evidence type="ECO:0000313" key="2">
    <source>
        <dbReference type="Proteomes" id="UP000008066"/>
    </source>
</evidence>
<keyword evidence="2" id="KW-1185">Reference proteome</keyword>
<reference evidence="1 2" key="1">
    <citation type="journal article" date="2011" name="Cell">
        <title>Insight into structure and assembly of the nuclear pore complex by utilizing the genome of a eukaryotic thermophile.</title>
        <authorList>
            <person name="Amlacher S."/>
            <person name="Sarges P."/>
            <person name="Flemming D."/>
            <person name="van Noort V."/>
            <person name="Kunze R."/>
            <person name="Devos D.P."/>
            <person name="Arumugam M."/>
            <person name="Bork P."/>
            <person name="Hurt E."/>
        </authorList>
    </citation>
    <scope>NUCLEOTIDE SEQUENCE [LARGE SCALE GENOMIC DNA]</scope>
    <source>
        <strain evidence="2">DSM 1495 / CBS 144.50 / IMI 039719</strain>
    </source>
</reference>
<dbReference type="RefSeq" id="XP_006690667.1">
    <property type="nucleotide sequence ID" value="XM_006690604.1"/>
</dbReference>